<evidence type="ECO:0000313" key="9">
    <source>
        <dbReference type="EMBL" id="GGI83429.1"/>
    </source>
</evidence>
<dbReference type="PANTHER" id="PTHR11986">
    <property type="entry name" value="AMINOTRANSFERASE CLASS III"/>
    <property type="match status" value="1"/>
</dbReference>
<evidence type="ECO:0000313" key="8">
    <source>
        <dbReference type="EMBL" id="BDR93033.1"/>
    </source>
</evidence>
<name>A0A830EJM6_9CREN</name>
<evidence type="ECO:0000256" key="7">
    <source>
        <dbReference type="RuleBase" id="RU003560"/>
    </source>
</evidence>
<evidence type="ECO:0000256" key="4">
    <source>
        <dbReference type="ARBA" id="ARBA00022679"/>
    </source>
</evidence>
<keyword evidence="3" id="KW-0028">Amino-acid biosynthesis</keyword>
<reference evidence="9" key="1">
    <citation type="journal article" date="2014" name="Int. J. Syst. Evol. Microbiol.">
        <title>Complete genome sequence of Corynebacterium casei LMG S-19264T (=DSM 44701T), isolated from a smear-ripened cheese.</title>
        <authorList>
            <consortium name="US DOE Joint Genome Institute (JGI-PGF)"/>
            <person name="Walter F."/>
            <person name="Albersmeier A."/>
            <person name="Kalinowski J."/>
            <person name="Ruckert C."/>
        </authorList>
    </citation>
    <scope>NUCLEOTIDE SEQUENCE</scope>
    <source>
        <strain evidence="9">JCM 11219</strain>
    </source>
</reference>
<protein>
    <submittedName>
        <fullName evidence="9">Aspartate aminotransferase family protein</fullName>
    </submittedName>
</protein>
<evidence type="ECO:0000256" key="6">
    <source>
        <dbReference type="ARBA" id="ARBA00023154"/>
    </source>
</evidence>
<reference evidence="9" key="2">
    <citation type="submission" date="2020-09" db="EMBL/GenBank/DDBJ databases">
        <authorList>
            <person name="Sun Q."/>
            <person name="Ohkuma M."/>
        </authorList>
    </citation>
    <scope>NUCLEOTIDE SEQUENCE</scope>
    <source>
        <strain evidence="9">JCM 11219</strain>
    </source>
</reference>
<evidence type="ECO:0000313" key="11">
    <source>
        <dbReference type="Proteomes" id="UP001060771"/>
    </source>
</evidence>
<dbReference type="CDD" id="cd00610">
    <property type="entry name" value="OAT_like"/>
    <property type="match status" value="1"/>
</dbReference>
<dbReference type="InterPro" id="IPR049704">
    <property type="entry name" value="Aminotrans_3_PPA_site"/>
</dbReference>
<dbReference type="GO" id="GO:0009085">
    <property type="term" value="P:lysine biosynthetic process"/>
    <property type="evidence" value="ECO:0007669"/>
    <property type="project" value="UniProtKB-KW"/>
</dbReference>
<dbReference type="Gene3D" id="3.40.640.10">
    <property type="entry name" value="Type I PLP-dependent aspartate aminotransferase-like (Major domain)"/>
    <property type="match status" value="1"/>
</dbReference>
<dbReference type="PIRSF" id="PIRSF000521">
    <property type="entry name" value="Transaminase_4ab_Lys_Orn"/>
    <property type="match status" value="1"/>
</dbReference>
<keyword evidence="5 7" id="KW-0663">Pyridoxal phosphate</keyword>
<evidence type="ECO:0000256" key="3">
    <source>
        <dbReference type="ARBA" id="ARBA00022605"/>
    </source>
</evidence>
<proteinExistence type="inferred from homology"/>
<comment type="similarity">
    <text evidence="7">Belongs to the class-III pyridoxal-phosphate-dependent aminotransferase family.</text>
</comment>
<dbReference type="EMBL" id="AP026830">
    <property type="protein sequence ID" value="BDR93033.1"/>
    <property type="molecule type" value="Genomic_DNA"/>
</dbReference>
<dbReference type="EMBL" id="BMNM01000010">
    <property type="protein sequence ID" value="GGI83429.1"/>
    <property type="molecule type" value="Genomic_DNA"/>
</dbReference>
<dbReference type="Pfam" id="PF00202">
    <property type="entry name" value="Aminotran_3"/>
    <property type="match status" value="1"/>
</dbReference>
<dbReference type="GeneID" id="76207668"/>
<dbReference type="AlphaFoldDB" id="A0A830EJM6"/>
<evidence type="ECO:0000256" key="2">
    <source>
        <dbReference type="ARBA" id="ARBA00022576"/>
    </source>
</evidence>
<dbReference type="Gene3D" id="3.90.1150.10">
    <property type="entry name" value="Aspartate Aminotransferase, domain 1"/>
    <property type="match status" value="1"/>
</dbReference>
<keyword evidence="6" id="KW-0457">Lysine biosynthesis</keyword>
<dbReference type="InterPro" id="IPR015424">
    <property type="entry name" value="PyrdxlP-dep_Trfase"/>
</dbReference>
<dbReference type="InterPro" id="IPR050103">
    <property type="entry name" value="Class-III_PLP-dep_AT"/>
</dbReference>
<keyword evidence="4" id="KW-0808">Transferase</keyword>
<reference evidence="11" key="3">
    <citation type="submission" date="2022-09" db="EMBL/GenBank/DDBJ databases">
        <title>Complete genome sequence of Vulcanisaeta souniana.</title>
        <authorList>
            <person name="Kato S."/>
            <person name="Itoh T."/>
            <person name="Ohkuma M."/>
        </authorList>
    </citation>
    <scope>NUCLEOTIDE SEQUENCE [LARGE SCALE GENOMIC DNA]</scope>
    <source>
        <strain evidence="11">JCM 11219</strain>
    </source>
</reference>
<dbReference type="Proteomes" id="UP001060771">
    <property type="component" value="Chromosome"/>
</dbReference>
<keyword evidence="11" id="KW-1185">Reference proteome</keyword>
<dbReference type="GO" id="GO:0030170">
    <property type="term" value="F:pyridoxal phosphate binding"/>
    <property type="evidence" value="ECO:0007669"/>
    <property type="project" value="InterPro"/>
</dbReference>
<dbReference type="RefSeq" id="WP_188603831.1">
    <property type="nucleotide sequence ID" value="NZ_AP026830.1"/>
</dbReference>
<dbReference type="PROSITE" id="PS00600">
    <property type="entry name" value="AA_TRANSFER_CLASS_3"/>
    <property type="match status" value="1"/>
</dbReference>
<keyword evidence="2 9" id="KW-0032">Aminotransferase</keyword>
<dbReference type="Proteomes" id="UP000657075">
    <property type="component" value="Unassembled WGS sequence"/>
</dbReference>
<evidence type="ECO:0000313" key="10">
    <source>
        <dbReference type="Proteomes" id="UP000657075"/>
    </source>
</evidence>
<comment type="cofactor">
    <cofactor evidence="1">
        <name>pyridoxal 5'-phosphate</name>
        <dbReference type="ChEBI" id="CHEBI:597326"/>
    </cofactor>
</comment>
<dbReference type="GO" id="GO:0042802">
    <property type="term" value="F:identical protein binding"/>
    <property type="evidence" value="ECO:0007669"/>
    <property type="project" value="TreeGrafter"/>
</dbReference>
<dbReference type="FunFam" id="3.40.640.10:FF:000004">
    <property type="entry name" value="Acetylornithine aminotransferase"/>
    <property type="match status" value="1"/>
</dbReference>
<evidence type="ECO:0000256" key="1">
    <source>
        <dbReference type="ARBA" id="ARBA00001933"/>
    </source>
</evidence>
<dbReference type="InterPro" id="IPR015422">
    <property type="entry name" value="PyrdxlP-dep_Trfase_small"/>
</dbReference>
<reference evidence="8" key="4">
    <citation type="journal article" date="2023" name="Microbiol. Resour. Announc.">
        <title>Complete Genome Sequence of Vulcanisaeta souniana Strain IC-059, a Hyperthermophilic Archaeon Isolated from Hot Spring Water in Japan.</title>
        <authorList>
            <person name="Kato S."/>
            <person name="Itoh T."/>
            <person name="Wu L."/>
            <person name="Ma J."/>
            <person name="Ohkuma M."/>
        </authorList>
    </citation>
    <scope>NUCLEOTIDE SEQUENCE</scope>
    <source>
        <strain evidence="8">JCM 11219</strain>
    </source>
</reference>
<dbReference type="InterPro" id="IPR015421">
    <property type="entry name" value="PyrdxlP-dep_Trfase_major"/>
</dbReference>
<dbReference type="OrthoDB" id="6534at2157"/>
<dbReference type="SUPFAM" id="SSF53383">
    <property type="entry name" value="PLP-dependent transferases"/>
    <property type="match status" value="1"/>
</dbReference>
<organism evidence="9 10">
    <name type="scientific">Vulcanisaeta souniana JCM 11219</name>
    <dbReference type="NCBI Taxonomy" id="1293586"/>
    <lineage>
        <taxon>Archaea</taxon>
        <taxon>Thermoproteota</taxon>
        <taxon>Thermoprotei</taxon>
        <taxon>Thermoproteales</taxon>
        <taxon>Thermoproteaceae</taxon>
        <taxon>Vulcanisaeta</taxon>
    </lineage>
</organism>
<gene>
    <name evidence="9" type="ORF">GCM10007112_20290</name>
    <name evidence="8" type="ORF">Vsou_21260</name>
</gene>
<dbReference type="GO" id="GO:0008483">
    <property type="term" value="F:transaminase activity"/>
    <property type="evidence" value="ECO:0007669"/>
    <property type="project" value="UniProtKB-KW"/>
</dbReference>
<accession>A0A830EJM6</accession>
<evidence type="ECO:0000256" key="5">
    <source>
        <dbReference type="ARBA" id="ARBA00022898"/>
    </source>
</evidence>
<sequence length="439" mass="49077">MGRSEELLRELDEYLMTNLYPTHKVVVREARDVYVYDVDGNTYLDFMTVVTTALLGHNPPGLADAIAETAKRLIAGNGYNWYTEELLNAAKAVLGLFPDKNMYNKVHFKLSGSEGIELALKIAKRYTKNTYVMYLMGGYHGRTYLTSSYHGMRRKEYGPLPPGTLIAPFPYPYRCPFGDMPSEECGKAAVETIEYYINYVAVKDVCCLVSEPIQGVGGIVVPPMDFFEKLKKTLDAYGILLIFDEVQTGMGRTGTTWALEQFNVKPDIVVAAKGMTGGLPASAVVTRKELISAMQLNDEHSTFGASALIMSAVKATIDYYNTHREELLSNAKKMGEYAMKRLMELYDKHTLIGEVRGLGLMIGIELVKNRKTKEPATKETSDICLNRALRRGVLFVTSGWNSNVIRFAPPLTVKQEHIDKAIDVLDKSLGEVEKEENIR</sequence>
<dbReference type="PANTHER" id="PTHR11986:SF79">
    <property type="entry name" value="ACETYLORNITHINE AMINOTRANSFERASE, MITOCHONDRIAL"/>
    <property type="match status" value="1"/>
</dbReference>
<dbReference type="InterPro" id="IPR005814">
    <property type="entry name" value="Aminotrans_3"/>
</dbReference>